<evidence type="ECO:0000313" key="1">
    <source>
        <dbReference type="EMBL" id="MFH5243006.1"/>
    </source>
</evidence>
<proteinExistence type="predicted"/>
<comment type="caution">
    <text evidence="1">The sequence shown here is derived from an EMBL/GenBank/DDBJ whole genome shotgun (WGS) entry which is preliminary data.</text>
</comment>
<dbReference type="RefSeq" id="WP_395124752.1">
    <property type="nucleotide sequence ID" value="NZ_JBIMSP010000020.1"/>
</dbReference>
<name>A0ABW7KRJ3_9NOCA</name>
<sequence length="74" mass="8061">MQRNVLTAQVSTDCLAVKPELIGKFVGCRSISVFVDQVPQLLRLQLPVRPACWTVGDTLIGFECAPDFGDRIGA</sequence>
<protein>
    <submittedName>
        <fullName evidence="1">Uncharacterized protein</fullName>
    </submittedName>
</protein>
<organism evidence="1 2">
    <name type="scientific">Antrihabitans spumae</name>
    <dbReference type="NCBI Taxonomy" id="3373370"/>
    <lineage>
        <taxon>Bacteria</taxon>
        <taxon>Bacillati</taxon>
        <taxon>Actinomycetota</taxon>
        <taxon>Actinomycetes</taxon>
        <taxon>Mycobacteriales</taxon>
        <taxon>Nocardiaceae</taxon>
        <taxon>Antrihabitans</taxon>
    </lineage>
</organism>
<gene>
    <name evidence="1" type="ORF">ACHIPV_14095</name>
</gene>
<accession>A0ABW7KRJ3</accession>
<dbReference type="EMBL" id="JBIMSP010000020">
    <property type="protein sequence ID" value="MFH5243006.1"/>
    <property type="molecule type" value="Genomic_DNA"/>
</dbReference>
<evidence type="ECO:0000313" key="2">
    <source>
        <dbReference type="Proteomes" id="UP001609176"/>
    </source>
</evidence>
<reference evidence="1 2" key="1">
    <citation type="submission" date="2024-10" db="EMBL/GenBank/DDBJ databases">
        <authorList>
            <person name="Riesco R."/>
        </authorList>
    </citation>
    <scope>NUCLEOTIDE SEQUENCE [LARGE SCALE GENOMIC DNA]</scope>
    <source>
        <strain evidence="1 2">NCIMB 15448</strain>
    </source>
</reference>
<dbReference type="Proteomes" id="UP001609176">
    <property type="component" value="Unassembled WGS sequence"/>
</dbReference>